<organism evidence="3 4">
    <name type="scientific">Lasius platythorax</name>
    <dbReference type="NCBI Taxonomy" id="488582"/>
    <lineage>
        <taxon>Eukaryota</taxon>
        <taxon>Metazoa</taxon>
        <taxon>Ecdysozoa</taxon>
        <taxon>Arthropoda</taxon>
        <taxon>Hexapoda</taxon>
        <taxon>Insecta</taxon>
        <taxon>Pterygota</taxon>
        <taxon>Neoptera</taxon>
        <taxon>Endopterygota</taxon>
        <taxon>Hymenoptera</taxon>
        <taxon>Apocrita</taxon>
        <taxon>Aculeata</taxon>
        <taxon>Formicoidea</taxon>
        <taxon>Formicidae</taxon>
        <taxon>Formicinae</taxon>
        <taxon>Lasius</taxon>
        <taxon>Lasius</taxon>
    </lineage>
</organism>
<feature type="domain" description="SAP" evidence="2">
    <location>
        <begin position="22"/>
        <end position="56"/>
    </location>
</feature>
<dbReference type="EMBL" id="CAXIPU020001057">
    <property type="protein sequence ID" value="CAL1672861.1"/>
    <property type="molecule type" value="Genomic_DNA"/>
</dbReference>
<protein>
    <recommendedName>
        <fullName evidence="2">SAP domain-containing protein</fullName>
    </recommendedName>
</protein>
<accession>A0AAV2N0S8</accession>
<name>A0AAV2N0S8_9HYME</name>
<dbReference type="AlphaFoldDB" id="A0AAV2N0S8"/>
<evidence type="ECO:0000259" key="2">
    <source>
        <dbReference type="PROSITE" id="PS50800"/>
    </source>
</evidence>
<feature type="coiled-coil region" evidence="1">
    <location>
        <begin position="15"/>
        <end position="47"/>
    </location>
</feature>
<keyword evidence="1" id="KW-0175">Coiled coil</keyword>
<proteinExistence type="predicted"/>
<reference evidence="3" key="1">
    <citation type="submission" date="2024-04" db="EMBL/GenBank/DDBJ databases">
        <authorList>
            <consortium name="Molecular Ecology Group"/>
        </authorList>
    </citation>
    <scope>NUCLEOTIDE SEQUENCE</scope>
</reference>
<comment type="caution">
    <text evidence="3">The sequence shown here is derived from an EMBL/GenBank/DDBJ whole genome shotgun (WGS) entry which is preliminary data.</text>
</comment>
<dbReference type="InterPro" id="IPR003034">
    <property type="entry name" value="SAP_dom"/>
</dbReference>
<keyword evidence="4" id="KW-1185">Reference proteome</keyword>
<gene>
    <name evidence="3" type="ORF">LPLAT_LOCUS12848</name>
</gene>
<dbReference type="PROSITE" id="PS50800">
    <property type="entry name" value="SAP"/>
    <property type="match status" value="1"/>
</dbReference>
<evidence type="ECO:0000313" key="3">
    <source>
        <dbReference type="EMBL" id="CAL1672861.1"/>
    </source>
</evidence>
<sequence length="154" mass="17444">MPTRSKKVQLEAAWFEALRTQLQNLTKEQLREEANDLELNMEGPRERLLDRILDHYVRNTNLMDARVPEQSGDPPLIQIAATSEGSQASTQPVISGDLAQILLGIHQQIQAQSKLMEQLTRLMARSPGHTRLVRLRERPCSPGDRVHLPILRVG</sequence>
<evidence type="ECO:0000256" key="1">
    <source>
        <dbReference type="SAM" id="Coils"/>
    </source>
</evidence>
<dbReference type="Proteomes" id="UP001497644">
    <property type="component" value="Unassembled WGS sequence"/>
</dbReference>
<evidence type="ECO:0000313" key="4">
    <source>
        <dbReference type="Proteomes" id="UP001497644"/>
    </source>
</evidence>